<feature type="transmembrane region" description="Helical" evidence="4">
    <location>
        <begin position="80"/>
        <end position="105"/>
    </location>
</feature>
<sequence>MESNKYQKWLYPLLILLSTALIYGRSLNYGPVNWDNQLARTDTFGEGLSLGGLKQVLSASQPVREMVTAMLAPWGAKAVWLPYHLVSLAFYLGTVFFFYLTALSLLGRIDRLRGLRYWRWGALAATAIFALHPGHVEVAGWVSGQKDALLGFFYLASFYFYIRSETPSRREIIFSLVLYLLALGSKPTAVTLPLTLALFDWTFRRPWLAEGFLKKRLTLYLAYLFPALAAIVLFLFTSTNLGFDLSLSELYFRLGKITGAICFSALKLLFPVNLCLRYAGFRFGGLADPGLYLYHAAAGALIYWTYRAFRRDKPWAFFILWGLLALLPNINLTQISIERADRYYYLSSIGYAGLAGYAVAVVAGNLAGGALTALRALFLSLLVSLGAIAYNQSGYWRDGITAWTRALNLYPDLTLARTGLGASYLRADNFDMALRTYQPLLVGRNPNTEAIKGAADISIRRGQTETAVKLLRLGLQFAPQDQDLVEGLLRIYLNRADADSAEELLSGWLAGQPDSYSGLLNLASLRRRQNRKEEAVQALEKVIQLYPNYPEAYNSLAALRVEAHDTLEAERLLEKALSLGINTKMTRLNLAALYRNSGRETEALEIYSHYGPEELDLKALEFLGAQNFAAGRLDQALDYFLRMVKRDSLMARAYNNAGVVYESLERYREADSMYRKAVELQPDYPDAVFNRGNIFRLLGDNLAALGQYRLADSLFGGADRTVVELLARTSLALGDSIGARKAMARLRQLDSMAARSGTAH</sequence>
<dbReference type="PANTHER" id="PTHR44227">
    <property type="match status" value="1"/>
</dbReference>
<dbReference type="EMBL" id="MFIV01000252">
    <property type="protein sequence ID" value="OGF96752.1"/>
    <property type="molecule type" value="Genomic_DNA"/>
</dbReference>
<gene>
    <name evidence="5" type="ORF">A2Z86_07830</name>
</gene>
<name>A0A1F5Y9P7_9BACT</name>
<evidence type="ECO:0000256" key="4">
    <source>
        <dbReference type="SAM" id="Phobius"/>
    </source>
</evidence>
<evidence type="ECO:0000256" key="2">
    <source>
        <dbReference type="ARBA" id="ARBA00022803"/>
    </source>
</evidence>
<feature type="transmembrane region" description="Helical" evidence="4">
    <location>
        <begin position="219"/>
        <end position="236"/>
    </location>
</feature>
<comment type="caution">
    <text evidence="5">The sequence shown here is derived from an EMBL/GenBank/DDBJ whole genome shotgun (WGS) entry which is preliminary data.</text>
</comment>
<feature type="transmembrane region" description="Helical" evidence="4">
    <location>
        <begin position="291"/>
        <end position="309"/>
    </location>
</feature>
<dbReference type="InterPro" id="IPR019734">
    <property type="entry name" value="TPR_rpt"/>
</dbReference>
<keyword evidence="4" id="KW-0812">Transmembrane</keyword>
<dbReference type="Pfam" id="PF13181">
    <property type="entry name" value="TPR_8"/>
    <property type="match status" value="1"/>
</dbReference>
<evidence type="ECO:0000313" key="6">
    <source>
        <dbReference type="Proteomes" id="UP000176992"/>
    </source>
</evidence>
<dbReference type="InterPro" id="IPR011990">
    <property type="entry name" value="TPR-like_helical_dom_sf"/>
</dbReference>
<feature type="transmembrane region" description="Helical" evidence="4">
    <location>
        <begin position="176"/>
        <end position="199"/>
    </location>
</feature>
<accession>A0A1F5Y9P7</accession>
<dbReference type="AlphaFoldDB" id="A0A1F5Y9P7"/>
<organism evidence="5 6">
    <name type="scientific">Candidatus Glassbacteria bacterium GWA2_58_10</name>
    <dbReference type="NCBI Taxonomy" id="1817865"/>
    <lineage>
        <taxon>Bacteria</taxon>
        <taxon>Candidatus Glassiibacteriota</taxon>
    </lineage>
</organism>
<reference evidence="5 6" key="1">
    <citation type="journal article" date="2016" name="Nat. Commun.">
        <title>Thousands of microbial genomes shed light on interconnected biogeochemical processes in an aquifer system.</title>
        <authorList>
            <person name="Anantharaman K."/>
            <person name="Brown C.T."/>
            <person name="Hug L.A."/>
            <person name="Sharon I."/>
            <person name="Castelle C.J."/>
            <person name="Probst A.J."/>
            <person name="Thomas B.C."/>
            <person name="Singh A."/>
            <person name="Wilkins M.J."/>
            <person name="Karaoz U."/>
            <person name="Brodie E.L."/>
            <person name="Williams K.H."/>
            <person name="Hubbard S.S."/>
            <person name="Banfield J.F."/>
        </authorList>
    </citation>
    <scope>NUCLEOTIDE SEQUENCE [LARGE SCALE GENOMIC DNA]</scope>
</reference>
<dbReference type="GO" id="GO:0000030">
    <property type="term" value="F:mannosyltransferase activity"/>
    <property type="evidence" value="ECO:0007669"/>
    <property type="project" value="TreeGrafter"/>
</dbReference>
<dbReference type="InterPro" id="IPR052346">
    <property type="entry name" value="O-mannosyl-transferase_TMTC"/>
</dbReference>
<evidence type="ECO:0000313" key="5">
    <source>
        <dbReference type="EMBL" id="OGF96752.1"/>
    </source>
</evidence>
<dbReference type="SUPFAM" id="SSF48452">
    <property type="entry name" value="TPR-like"/>
    <property type="match status" value="1"/>
</dbReference>
<feature type="transmembrane region" description="Helical" evidence="4">
    <location>
        <begin position="117"/>
        <end position="136"/>
    </location>
</feature>
<keyword evidence="4" id="KW-1133">Transmembrane helix</keyword>
<evidence type="ECO:0000256" key="3">
    <source>
        <dbReference type="PROSITE-ProRule" id="PRU00339"/>
    </source>
</evidence>
<keyword evidence="2 3" id="KW-0802">TPR repeat</keyword>
<keyword evidence="4" id="KW-0472">Membrane</keyword>
<proteinExistence type="predicted"/>
<feature type="transmembrane region" description="Helical" evidence="4">
    <location>
        <begin position="343"/>
        <end position="363"/>
    </location>
</feature>
<protein>
    <submittedName>
        <fullName evidence="5">Uncharacterized protein</fullName>
    </submittedName>
</protein>
<feature type="transmembrane region" description="Helical" evidence="4">
    <location>
        <begin position="9"/>
        <end position="26"/>
    </location>
</feature>
<evidence type="ECO:0000256" key="1">
    <source>
        <dbReference type="ARBA" id="ARBA00022737"/>
    </source>
</evidence>
<dbReference type="GO" id="GO:0035269">
    <property type="term" value="P:protein O-linked glycosylation via mannose"/>
    <property type="evidence" value="ECO:0007669"/>
    <property type="project" value="TreeGrafter"/>
</dbReference>
<dbReference type="GO" id="GO:0030968">
    <property type="term" value="P:endoplasmic reticulum unfolded protein response"/>
    <property type="evidence" value="ECO:0007669"/>
    <property type="project" value="TreeGrafter"/>
</dbReference>
<dbReference type="SMART" id="SM00028">
    <property type="entry name" value="TPR"/>
    <property type="match status" value="6"/>
</dbReference>
<keyword evidence="1" id="KW-0677">Repeat</keyword>
<dbReference type="PROSITE" id="PS50005">
    <property type="entry name" value="TPR"/>
    <property type="match status" value="2"/>
</dbReference>
<dbReference type="Pfam" id="PF13174">
    <property type="entry name" value="TPR_6"/>
    <property type="match status" value="1"/>
</dbReference>
<feature type="transmembrane region" description="Helical" evidence="4">
    <location>
        <begin position="316"/>
        <end position="337"/>
    </location>
</feature>
<dbReference type="PROSITE" id="PS50293">
    <property type="entry name" value="TPR_REGION"/>
    <property type="match status" value="1"/>
</dbReference>
<feature type="repeat" description="TPR" evidence="3">
    <location>
        <begin position="516"/>
        <end position="549"/>
    </location>
</feature>
<dbReference type="PANTHER" id="PTHR44227:SF3">
    <property type="entry name" value="PROTEIN O-MANNOSYL-TRANSFERASE TMTC4"/>
    <property type="match status" value="1"/>
</dbReference>
<dbReference type="Proteomes" id="UP000176992">
    <property type="component" value="Unassembled WGS sequence"/>
</dbReference>
<feature type="repeat" description="TPR" evidence="3">
    <location>
        <begin position="651"/>
        <end position="684"/>
    </location>
</feature>
<feature type="transmembrane region" description="Helical" evidence="4">
    <location>
        <begin position="257"/>
        <end position="279"/>
    </location>
</feature>
<dbReference type="Gene3D" id="1.25.40.10">
    <property type="entry name" value="Tetratricopeptide repeat domain"/>
    <property type="match status" value="2"/>
</dbReference>